<organism evidence="1 2">
    <name type="scientific">Ixodes persulcatus</name>
    <name type="common">Taiga tick</name>
    <dbReference type="NCBI Taxonomy" id="34615"/>
    <lineage>
        <taxon>Eukaryota</taxon>
        <taxon>Metazoa</taxon>
        <taxon>Ecdysozoa</taxon>
        <taxon>Arthropoda</taxon>
        <taxon>Chelicerata</taxon>
        <taxon>Arachnida</taxon>
        <taxon>Acari</taxon>
        <taxon>Parasitiformes</taxon>
        <taxon>Ixodida</taxon>
        <taxon>Ixodoidea</taxon>
        <taxon>Ixodidae</taxon>
        <taxon>Ixodinae</taxon>
        <taxon>Ixodes</taxon>
    </lineage>
</organism>
<gene>
    <name evidence="1" type="ORF">HPB47_019769</name>
</gene>
<dbReference type="Proteomes" id="UP000805193">
    <property type="component" value="Unassembled WGS sequence"/>
</dbReference>
<evidence type="ECO:0000313" key="2">
    <source>
        <dbReference type="Proteomes" id="UP000805193"/>
    </source>
</evidence>
<protein>
    <submittedName>
        <fullName evidence="1">Uncharacterized protein</fullName>
    </submittedName>
</protein>
<dbReference type="EMBL" id="JABSTQ010009045">
    <property type="protein sequence ID" value="KAG0433586.1"/>
    <property type="molecule type" value="Genomic_DNA"/>
</dbReference>
<evidence type="ECO:0000313" key="1">
    <source>
        <dbReference type="EMBL" id="KAG0433586.1"/>
    </source>
</evidence>
<keyword evidence="2" id="KW-1185">Reference proteome</keyword>
<proteinExistence type="predicted"/>
<feature type="non-terminal residue" evidence="1">
    <location>
        <position position="1"/>
    </location>
</feature>
<reference evidence="1 2" key="1">
    <citation type="journal article" date="2020" name="Cell">
        <title>Large-Scale Comparative Analyses of Tick Genomes Elucidate Their Genetic Diversity and Vector Capacities.</title>
        <authorList>
            <consortium name="Tick Genome and Microbiome Consortium (TIGMIC)"/>
            <person name="Jia N."/>
            <person name="Wang J."/>
            <person name="Shi W."/>
            <person name="Du L."/>
            <person name="Sun Y."/>
            <person name="Zhan W."/>
            <person name="Jiang J.F."/>
            <person name="Wang Q."/>
            <person name="Zhang B."/>
            <person name="Ji P."/>
            <person name="Bell-Sakyi L."/>
            <person name="Cui X.M."/>
            <person name="Yuan T.T."/>
            <person name="Jiang B.G."/>
            <person name="Yang W.F."/>
            <person name="Lam T.T."/>
            <person name="Chang Q.C."/>
            <person name="Ding S.J."/>
            <person name="Wang X.J."/>
            <person name="Zhu J.G."/>
            <person name="Ruan X.D."/>
            <person name="Zhao L."/>
            <person name="Wei J.T."/>
            <person name="Ye R.Z."/>
            <person name="Que T.C."/>
            <person name="Du C.H."/>
            <person name="Zhou Y.H."/>
            <person name="Cheng J.X."/>
            <person name="Dai P.F."/>
            <person name="Guo W.B."/>
            <person name="Han X.H."/>
            <person name="Huang E.J."/>
            <person name="Li L.F."/>
            <person name="Wei W."/>
            <person name="Gao Y.C."/>
            <person name="Liu J.Z."/>
            <person name="Shao H.Z."/>
            <person name="Wang X."/>
            <person name="Wang C.C."/>
            <person name="Yang T.C."/>
            <person name="Huo Q.B."/>
            <person name="Li W."/>
            <person name="Chen H.Y."/>
            <person name="Chen S.E."/>
            <person name="Zhou L.G."/>
            <person name="Ni X.B."/>
            <person name="Tian J.H."/>
            <person name="Sheng Y."/>
            <person name="Liu T."/>
            <person name="Pan Y.S."/>
            <person name="Xia L.Y."/>
            <person name="Li J."/>
            <person name="Zhao F."/>
            <person name="Cao W.C."/>
        </authorList>
    </citation>
    <scope>NUCLEOTIDE SEQUENCE [LARGE SCALE GENOMIC DNA]</scope>
    <source>
        <strain evidence="1">Iper-2018</strain>
    </source>
</reference>
<sequence>GGETLQRTKAPPRTSKMNEDVPADSLGAKEDTGEGKEEKEDDENKPEEAKGEF</sequence>
<accession>A0AC60QHA3</accession>
<comment type="caution">
    <text evidence="1">The sequence shown here is derived from an EMBL/GenBank/DDBJ whole genome shotgun (WGS) entry which is preliminary data.</text>
</comment>
<name>A0AC60QHA3_IXOPE</name>